<proteinExistence type="predicted"/>
<evidence type="ECO:0000313" key="2">
    <source>
        <dbReference type="Proteomes" id="UP001054252"/>
    </source>
</evidence>
<comment type="caution">
    <text evidence="1">The sequence shown here is derived from an EMBL/GenBank/DDBJ whole genome shotgun (WGS) entry which is preliminary data.</text>
</comment>
<dbReference type="EMBL" id="BPVZ01000004">
    <property type="protein sequence ID" value="GKU90717.1"/>
    <property type="molecule type" value="Genomic_DNA"/>
</dbReference>
<name>A0AAV5HVV4_9ROSI</name>
<organism evidence="1 2">
    <name type="scientific">Rubroshorea leprosula</name>
    <dbReference type="NCBI Taxonomy" id="152421"/>
    <lineage>
        <taxon>Eukaryota</taxon>
        <taxon>Viridiplantae</taxon>
        <taxon>Streptophyta</taxon>
        <taxon>Embryophyta</taxon>
        <taxon>Tracheophyta</taxon>
        <taxon>Spermatophyta</taxon>
        <taxon>Magnoliopsida</taxon>
        <taxon>eudicotyledons</taxon>
        <taxon>Gunneridae</taxon>
        <taxon>Pentapetalae</taxon>
        <taxon>rosids</taxon>
        <taxon>malvids</taxon>
        <taxon>Malvales</taxon>
        <taxon>Dipterocarpaceae</taxon>
        <taxon>Rubroshorea</taxon>
    </lineage>
</organism>
<sequence>MESKSNCNFAMRSGGVGSSVNRFAILPCVPRTDLVALSCADANSFGWLPVSSACE</sequence>
<reference evidence="1 2" key="1">
    <citation type="journal article" date="2021" name="Commun. Biol.">
        <title>The genome of Shorea leprosula (Dipterocarpaceae) highlights the ecological relevance of drought in aseasonal tropical rainforests.</title>
        <authorList>
            <person name="Ng K.K.S."/>
            <person name="Kobayashi M.J."/>
            <person name="Fawcett J.A."/>
            <person name="Hatakeyama M."/>
            <person name="Paape T."/>
            <person name="Ng C.H."/>
            <person name="Ang C.C."/>
            <person name="Tnah L.H."/>
            <person name="Lee C.T."/>
            <person name="Nishiyama T."/>
            <person name="Sese J."/>
            <person name="O'Brien M.J."/>
            <person name="Copetti D."/>
            <person name="Mohd Noor M.I."/>
            <person name="Ong R.C."/>
            <person name="Putra M."/>
            <person name="Sireger I.Z."/>
            <person name="Indrioko S."/>
            <person name="Kosugi Y."/>
            <person name="Izuno A."/>
            <person name="Isagi Y."/>
            <person name="Lee S.L."/>
            <person name="Shimizu K.K."/>
        </authorList>
    </citation>
    <scope>NUCLEOTIDE SEQUENCE [LARGE SCALE GENOMIC DNA]</scope>
    <source>
        <strain evidence="1">214</strain>
    </source>
</reference>
<gene>
    <name evidence="1" type="ORF">SLEP1_g4676</name>
</gene>
<protein>
    <submittedName>
        <fullName evidence="1">Uncharacterized protein</fullName>
    </submittedName>
</protein>
<accession>A0AAV5HVV4</accession>
<evidence type="ECO:0000313" key="1">
    <source>
        <dbReference type="EMBL" id="GKU90717.1"/>
    </source>
</evidence>
<keyword evidence="2" id="KW-1185">Reference proteome</keyword>
<dbReference type="AlphaFoldDB" id="A0AAV5HVV4"/>
<dbReference type="Proteomes" id="UP001054252">
    <property type="component" value="Unassembled WGS sequence"/>
</dbReference>